<feature type="signal peptide" evidence="2">
    <location>
        <begin position="1"/>
        <end position="25"/>
    </location>
</feature>
<dbReference type="OrthoDB" id="9804758at2"/>
<reference evidence="3 4" key="1">
    <citation type="submission" date="2019-02" db="EMBL/GenBank/DDBJ databases">
        <title>Deep-cultivation of Planctomycetes and their phenomic and genomic characterization uncovers novel biology.</title>
        <authorList>
            <person name="Wiegand S."/>
            <person name="Jogler M."/>
            <person name="Boedeker C."/>
            <person name="Pinto D."/>
            <person name="Vollmers J."/>
            <person name="Rivas-Marin E."/>
            <person name="Kohn T."/>
            <person name="Peeters S.H."/>
            <person name="Heuer A."/>
            <person name="Rast P."/>
            <person name="Oberbeckmann S."/>
            <person name="Bunk B."/>
            <person name="Jeske O."/>
            <person name="Meyerdierks A."/>
            <person name="Storesund J.E."/>
            <person name="Kallscheuer N."/>
            <person name="Luecker S."/>
            <person name="Lage O.M."/>
            <person name="Pohl T."/>
            <person name="Merkel B.J."/>
            <person name="Hornburger P."/>
            <person name="Mueller R.-W."/>
            <person name="Bruemmer F."/>
            <person name="Labrenz M."/>
            <person name="Spormann A.M."/>
            <person name="Op den Camp H."/>
            <person name="Overmann J."/>
            <person name="Amann R."/>
            <person name="Jetten M.S.M."/>
            <person name="Mascher T."/>
            <person name="Medema M.H."/>
            <person name="Devos D.P."/>
            <person name="Kaster A.-K."/>
            <person name="Ovreas L."/>
            <person name="Rohde M."/>
            <person name="Galperin M.Y."/>
            <person name="Jogler C."/>
        </authorList>
    </citation>
    <scope>NUCLEOTIDE SEQUENCE [LARGE SCALE GENOMIC DNA]</scope>
    <source>
        <strain evidence="3 4">Poly30</strain>
    </source>
</reference>
<keyword evidence="4" id="KW-1185">Reference proteome</keyword>
<evidence type="ECO:0000313" key="4">
    <source>
        <dbReference type="Proteomes" id="UP000320390"/>
    </source>
</evidence>
<dbReference type="EMBL" id="CP036434">
    <property type="protein sequence ID" value="QDV05529.1"/>
    <property type="molecule type" value="Genomic_DNA"/>
</dbReference>
<sequence precursor="true">MKKTNRLVIGLAVIVIMAYSWSQLASDSVTPIDGIHDSGNADMSAPLHEGQVVKASAHSGERQKVNPSPGATDHPPKHSTGQATGLSLEIRSLDSTDYNEGRPGTLSIGSSWFPSKSIEGKQIFSENKWALMRQLRGPSFLVDTSRVLPPELTGLRKLDTSSVELVGLSELTGMKPNEVVIAPLNKHRLYLDGQSLHHRGALSHGDSVEKISRYDTGETASIASLHKGSEYRCILLFDADGVSGDPFDYTEPTFIHPSNIQISLSGIDGININIDSIDDLTGSVFYLETKSRRSRMIGSVSDSKLWWATDTAKDGEYRFIAFGNGWSTELSDTACSINSGMPSQERVDLQISRDIPITVPILGKNADYATFYRKGKGSFSRLKSDPFKHSGIFSFQSEGSLTIFGLNVESEIALLRHSDLEVKVIELNTAGNSTVTFSDSEPVFLERAHEVISEYELEKIEDTSVTYTVSRQVTGGLYGDGWIPIITQVSSYSDFLKEERFMASTGENSRFKVSTNDVSFPDVIFSQ</sequence>
<accession>A0A518EN73</accession>
<gene>
    <name evidence="3" type="ORF">Poly30_10270</name>
</gene>
<evidence type="ECO:0000313" key="3">
    <source>
        <dbReference type="EMBL" id="QDV05529.1"/>
    </source>
</evidence>
<dbReference type="RefSeq" id="WP_145194927.1">
    <property type="nucleotide sequence ID" value="NZ_CP036434.1"/>
</dbReference>
<organism evidence="3 4">
    <name type="scientific">Saltatorellus ferox</name>
    <dbReference type="NCBI Taxonomy" id="2528018"/>
    <lineage>
        <taxon>Bacteria</taxon>
        <taxon>Pseudomonadati</taxon>
        <taxon>Planctomycetota</taxon>
        <taxon>Planctomycetia</taxon>
        <taxon>Planctomycetia incertae sedis</taxon>
        <taxon>Saltatorellus</taxon>
    </lineage>
</organism>
<keyword evidence="2" id="KW-0732">Signal</keyword>
<name>A0A518EN73_9BACT</name>
<feature type="region of interest" description="Disordered" evidence="1">
    <location>
        <begin position="53"/>
        <end position="84"/>
    </location>
</feature>
<evidence type="ECO:0000256" key="1">
    <source>
        <dbReference type="SAM" id="MobiDB-lite"/>
    </source>
</evidence>
<proteinExistence type="predicted"/>
<dbReference type="AlphaFoldDB" id="A0A518EN73"/>
<feature type="chain" id="PRO_5022075438" evidence="2">
    <location>
        <begin position="26"/>
        <end position="527"/>
    </location>
</feature>
<evidence type="ECO:0000256" key="2">
    <source>
        <dbReference type="SAM" id="SignalP"/>
    </source>
</evidence>
<protein>
    <submittedName>
        <fullName evidence="3">Uncharacterized protein</fullName>
    </submittedName>
</protein>
<dbReference type="Proteomes" id="UP000320390">
    <property type="component" value="Chromosome"/>
</dbReference>